<dbReference type="SUPFAM" id="SSF55048">
    <property type="entry name" value="Probable ACP-binding domain of malonyl-CoA ACP transacylase"/>
    <property type="match status" value="1"/>
</dbReference>
<organism evidence="9 10">
    <name type="scientific">Mycobacterium bourgelatii</name>
    <dbReference type="NCBI Taxonomy" id="1273442"/>
    <lineage>
        <taxon>Bacteria</taxon>
        <taxon>Bacillati</taxon>
        <taxon>Actinomycetota</taxon>
        <taxon>Actinomycetes</taxon>
        <taxon>Mycobacteriales</taxon>
        <taxon>Mycobacteriaceae</taxon>
        <taxon>Mycobacterium</taxon>
    </lineage>
</organism>
<feature type="domain" description="Carrier" evidence="6">
    <location>
        <begin position="1285"/>
        <end position="1365"/>
    </location>
</feature>
<comment type="caution">
    <text evidence="9">The sequence shown here is derived from an EMBL/GenBank/DDBJ whole genome shotgun (WGS) entry which is preliminary data.</text>
</comment>
<feature type="active site" description="Proton donor; for dehydratase activity" evidence="4">
    <location>
        <position position="2187"/>
    </location>
</feature>
<evidence type="ECO:0000259" key="8">
    <source>
        <dbReference type="PROSITE" id="PS52019"/>
    </source>
</evidence>
<dbReference type="InterPro" id="IPR016035">
    <property type="entry name" value="Acyl_Trfase/lysoPLipase"/>
</dbReference>
<dbReference type="SMART" id="SM00825">
    <property type="entry name" value="PKS_KS"/>
    <property type="match status" value="1"/>
</dbReference>
<evidence type="ECO:0000313" key="10">
    <source>
        <dbReference type="Proteomes" id="UP000465360"/>
    </source>
</evidence>
<keyword evidence="1" id="KW-0596">Phosphopantetheine</keyword>
<dbReference type="InterPro" id="IPR014031">
    <property type="entry name" value="Ketoacyl_synth_C"/>
</dbReference>
<keyword evidence="3" id="KW-0808">Transferase</keyword>
<gene>
    <name evidence="9" type="ORF">MBOU_14500</name>
</gene>
<dbReference type="PROSITE" id="PS50075">
    <property type="entry name" value="CARRIER"/>
    <property type="match status" value="3"/>
</dbReference>
<dbReference type="Gene3D" id="3.40.50.720">
    <property type="entry name" value="NAD(P)-binding Rossmann-like Domain"/>
    <property type="match status" value="1"/>
</dbReference>
<protein>
    <recommendedName>
        <fullName evidence="11">Polyketide synthase</fullName>
    </recommendedName>
</protein>
<feature type="compositionally biased region" description="Polar residues" evidence="5">
    <location>
        <begin position="1008"/>
        <end position="1036"/>
    </location>
</feature>
<dbReference type="PROSITE" id="PS52019">
    <property type="entry name" value="PKS_MFAS_DH"/>
    <property type="match status" value="1"/>
</dbReference>
<evidence type="ECO:0000256" key="1">
    <source>
        <dbReference type="ARBA" id="ARBA00022450"/>
    </source>
</evidence>
<proteinExistence type="predicted"/>
<dbReference type="InterPro" id="IPR057326">
    <property type="entry name" value="KR_dom"/>
</dbReference>
<feature type="active site" description="Proton acceptor; for dehydratase activity" evidence="4">
    <location>
        <position position="2023"/>
    </location>
</feature>
<dbReference type="Pfam" id="PF00698">
    <property type="entry name" value="Acyl_transf_1"/>
    <property type="match status" value="1"/>
</dbReference>
<dbReference type="InterPro" id="IPR032821">
    <property type="entry name" value="PKS_assoc"/>
</dbReference>
<dbReference type="Gene3D" id="3.10.129.110">
    <property type="entry name" value="Polyketide synthase dehydratase"/>
    <property type="match status" value="1"/>
</dbReference>
<dbReference type="InterPro" id="IPR016039">
    <property type="entry name" value="Thiolase-like"/>
</dbReference>
<dbReference type="SMART" id="SM00822">
    <property type="entry name" value="PKS_KR"/>
    <property type="match status" value="1"/>
</dbReference>
<dbReference type="Pfam" id="PF02801">
    <property type="entry name" value="Ketoacyl-synt_C"/>
    <property type="match status" value="1"/>
</dbReference>
<evidence type="ECO:0008006" key="11">
    <source>
        <dbReference type="Google" id="ProtNLM"/>
    </source>
</evidence>
<dbReference type="GO" id="GO:0006633">
    <property type="term" value="P:fatty acid biosynthetic process"/>
    <property type="evidence" value="ECO:0007669"/>
    <property type="project" value="InterPro"/>
</dbReference>
<dbReference type="CDD" id="cd08953">
    <property type="entry name" value="KR_2_SDR_x"/>
    <property type="match status" value="1"/>
</dbReference>
<dbReference type="SUPFAM" id="SSF52151">
    <property type="entry name" value="FabD/lysophospholipase-like"/>
    <property type="match status" value="1"/>
</dbReference>
<evidence type="ECO:0000259" key="6">
    <source>
        <dbReference type="PROSITE" id="PS50075"/>
    </source>
</evidence>
<dbReference type="InterPro" id="IPR009081">
    <property type="entry name" value="PP-bd_ACP"/>
</dbReference>
<dbReference type="PROSITE" id="PS52004">
    <property type="entry name" value="KS3_2"/>
    <property type="match status" value="1"/>
</dbReference>
<feature type="region of interest" description="N-terminal hotdog fold" evidence="4">
    <location>
        <begin position="1985"/>
        <end position="2118"/>
    </location>
</feature>
<dbReference type="GO" id="GO:0004315">
    <property type="term" value="F:3-oxoacyl-[acyl-carrier-protein] synthase activity"/>
    <property type="evidence" value="ECO:0007669"/>
    <property type="project" value="InterPro"/>
</dbReference>
<dbReference type="Gene3D" id="3.40.47.10">
    <property type="match status" value="1"/>
</dbReference>
<name>A0A7I9YLB5_MYCBU</name>
<reference evidence="9 10" key="1">
    <citation type="journal article" date="2019" name="Emerg. Microbes Infect.">
        <title>Comprehensive subspecies identification of 175 nontuberculous mycobacteria species based on 7547 genomic profiles.</title>
        <authorList>
            <person name="Matsumoto Y."/>
            <person name="Kinjo T."/>
            <person name="Motooka D."/>
            <person name="Nabeya D."/>
            <person name="Jung N."/>
            <person name="Uechi K."/>
            <person name="Horii T."/>
            <person name="Iida T."/>
            <person name="Fujita J."/>
            <person name="Nakamura S."/>
        </authorList>
    </citation>
    <scope>NUCLEOTIDE SEQUENCE [LARGE SCALE GENOMIC DNA]</scope>
    <source>
        <strain evidence="9 10">JCM 30725</strain>
    </source>
</reference>
<dbReference type="Gene3D" id="1.10.1200.10">
    <property type="entry name" value="ACP-like"/>
    <property type="match status" value="3"/>
</dbReference>
<dbReference type="InterPro" id="IPR049551">
    <property type="entry name" value="PKS_DH_C"/>
</dbReference>
<feature type="domain" description="Carrier" evidence="6">
    <location>
        <begin position="1175"/>
        <end position="1255"/>
    </location>
</feature>
<dbReference type="InterPro" id="IPR052568">
    <property type="entry name" value="PKS-FAS_Synthase"/>
</dbReference>
<dbReference type="Pfam" id="PF14765">
    <property type="entry name" value="PS-DH"/>
    <property type="match status" value="1"/>
</dbReference>
<evidence type="ECO:0000313" key="9">
    <source>
        <dbReference type="EMBL" id="GFG89408.1"/>
    </source>
</evidence>
<dbReference type="CDD" id="cd00833">
    <property type="entry name" value="PKS"/>
    <property type="match status" value="1"/>
</dbReference>
<dbReference type="PROSITE" id="PS00606">
    <property type="entry name" value="KS3_1"/>
    <property type="match status" value="1"/>
</dbReference>
<dbReference type="SUPFAM" id="SSF51735">
    <property type="entry name" value="NAD(P)-binding Rossmann-fold domains"/>
    <property type="match status" value="1"/>
</dbReference>
<feature type="region of interest" description="C-terminal hotdog fold" evidence="4">
    <location>
        <begin position="2129"/>
        <end position="2266"/>
    </location>
</feature>
<dbReference type="Gene3D" id="3.30.70.250">
    <property type="entry name" value="Malonyl-CoA ACP transacylase, ACP-binding"/>
    <property type="match status" value="1"/>
</dbReference>
<dbReference type="Pfam" id="PF16197">
    <property type="entry name" value="KAsynt_C_assoc"/>
    <property type="match status" value="1"/>
</dbReference>
<dbReference type="Pfam" id="PF08659">
    <property type="entry name" value="KR"/>
    <property type="match status" value="1"/>
</dbReference>
<evidence type="ECO:0000256" key="4">
    <source>
        <dbReference type="PROSITE-ProRule" id="PRU01363"/>
    </source>
</evidence>
<feature type="region of interest" description="Disordered" evidence="5">
    <location>
        <begin position="1008"/>
        <end position="1037"/>
    </location>
</feature>
<dbReference type="InterPro" id="IPR014043">
    <property type="entry name" value="Acyl_transferase_dom"/>
</dbReference>
<sequence length="2266" mass="237665">MVFQHPPVAVVGVSALFPGSPEAERFWRNIVQGVDLLSTVPESHWRIDDYYDSDPGAPDKVYARRGGFLPDIDFSPMDFGIPPNILPATDSTQLLALRVAQQVLEDAAGGDFSQIDRERISVVLGASGGTELTIYMSGHLHRPVWERGLRAAGLTESEIEAFGERVMSNYTPWQENTFPGLLGNVITGRIANRFDLGGTNCVVDAACASSLAAIEVGLNELYLGKADMVIAGGVDAFNDAFMFMCFSKVTALSPTGDCRPFSDKSDGTMLGEGLAMLALKRLDDAERDGDRIYAVVRGIGSSSDGRAKSIYAPSPAGQAKALRRAYAAAGYGPDTVGLVEAHGTGTKAGDLAEFSALRDVFEASGRMDPQWCALGSVKSQVGHTKGAAGACGLFKAVMALHHKTLPPTIKVDQPNPALEIEQSPFYISTQAKPWISDKDIPRRASVSSFGFGGTNFHVTLEEYAGAGNRAWRSRSWDSELIVLGANSAVALADQAARLSASLVDSPDMLSYIARQSQTAYDASQPHRLAVVADSVSNLQSMLGEAAAKLETPHLAASFSSPRGYFYSARQSGPVALLFPGQGSQYLGMGADIPQLFEPALSPWERARAQLLNADRDLHQVVWPKAAFTDGDRAQQIAELTKTEWAQPGIGAHSLSLLSVLRALGITPIAVGGHSFGEISAVCAAGVFDEEMALQIARARGALMAQAAANSDGAMCAVAAPAEQVRKLIEHWGLSVVIANHNAPNQVVLSGDRAAVDAATQRLREVGLNPRQLDVATAFHSSIVSSAAAPFAAFLAGIPFGTPQVPVYANATAQPYTGDAQEMRTTLANQIAQPVRFFEQIQAMWQAGARTFVEVGPGSVLTGLVGMCLPDQEHAAVSLDVKGRNGIRSLWIGLAQLVAAGIEMNFEPLWADYRLGDDPRTRPKPKLTIKINGSIYGKPDVSNEPLRRPTDIRATAHNGQHGNKTKTELETIVKSSESIASVAHLNGIASSAAVPPPVTRTVTPVMHSKSTGAALNGNGASPRSSATATLPASSGVDTTEPARGVLTLDAGVVTEIAAALANLQKAIGHLQGLVQGCVSQAAVAAPPAAAPTTNGHGTSIISVPPKVSVASNGASVMPAPPTSASMPSVAGNGASALPAPPPAIPPVPPVAMPVPPAAAPAPTTALPVSPVSAPSADNAELVGQMLAVVSEKTGYPVEMLDLSMALESDLGIDSIKRVEILSAVQERMPGLPEVDTATMGSLVTLQEIVDYLHGLTASTTPVPPVVSAPSNGASAMPVPAPAAPSADNAELVGQMLAVVSEKTGYPVEMLDLSMALESDLGIDSIKRVEILSAVQERMPGLPEVDTATMGSLVTLQEIVDYLHGLTAPTTPVPPVVSAPSNGASAMPVPAPAAPSADNAELVGQMLAVVSEKTGYPVEMLDLSMALESDLGIDSIKRVEILSAVQERMPGLPEVDTATMGSLVTLQEIVDYLHGLTVTVPKGSPPVPARPPTPNDTRVGERLPFELAGAAIARYAVRAVAAPASGMGMPGLHDVAEVQIVATQDATEEIGVALAAKLREQGVAATVVAQPSANAEAVIHLGGLQRTATREDALDINRAVFADALRIAAEYQERGGVFITVQDTGGTFGLLTEPGPRAWVAGIAALAKTAAQEWPKAQVKAIDIAFEQQSPIAVAEHIAQEIFAGGVELEVGLGGTYGRVTVVADPRPVSTRTWRVGRSDVIIVSGGGRGVTAASLIALAKETQASFVLIGRTELNDEPAIVQGVTTEAEMKRALLNDAVAHGIKLTPRQLEQQVQRILADREVRATLAALTAAGSRVRYAAVDVRNVPQLDALLDDVRADFGPITGMVHGAGVLADAPLHRKTLDGFDRVFGTKVGGLGALLDATATDALKFICLFSSVAARTGNIGQSDYAMANEVLNKVALAEQARRGPSCLVRALGWGPWDSGMVTPNLKALFESRGLTLIALADGARAFVSDVLDGEIDNPEVTLGQGIVAGLPTHPITAEGRSARVLAHVARQRQLLDHRIQGNVVLPIVQALEWMVRLSEACQPGLRMVRVVDLQVLRGVTLHNFEQHGDSMLLRCVPAPDRPDRLTCGLLDSSGSKSYYSAAVEMGSELPKLPILSMLPPVSGEQLDGDSYYGSGLLFHGPAFQVVDSMVCGDSTATASLSGLTTVGWQGEGWATDPAALDGCLQLALVWSFHRIGRHVLPMKMGEFVRYRAGALPGTLRCELSNGDASGNRAVCDLDLVNSENRVVASFRRLEMYPYGG</sequence>
<feature type="domain" description="Ketosynthase family 3 (KS3)" evidence="7">
    <location>
        <begin position="5"/>
        <end position="462"/>
    </location>
</feature>
<keyword evidence="2" id="KW-0597">Phosphoprotein</keyword>
<dbReference type="SUPFAM" id="SSF47336">
    <property type="entry name" value="ACP-like"/>
    <property type="match status" value="3"/>
</dbReference>
<keyword evidence="10" id="KW-1185">Reference proteome</keyword>
<dbReference type="PANTHER" id="PTHR43074:SF1">
    <property type="entry name" value="BETA-KETOACYL SYNTHASE FAMILY PROTEIN-RELATED"/>
    <property type="match status" value="1"/>
</dbReference>
<evidence type="ECO:0000256" key="2">
    <source>
        <dbReference type="ARBA" id="ARBA00022553"/>
    </source>
</evidence>
<dbReference type="EMBL" id="BLKZ01000001">
    <property type="protein sequence ID" value="GFG89408.1"/>
    <property type="molecule type" value="Genomic_DNA"/>
</dbReference>
<accession>A0A7I9YLB5</accession>
<evidence type="ECO:0000259" key="7">
    <source>
        <dbReference type="PROSITE" id="PS52004"/>
    </source>
</evidence>
<feature type="domain" description="PKS/mFAS DH" evidence="8">
    <location>
        <begin position="1985"/>
        <end position="2266"/>
    </location>
</feature>
<dbReference type="Pfam" id="PF00550">
    <property type="entry name" value="PP-binding"/>
    <property type="match status" value="3"/>
</dbReference>
<dbReference type="InterPro" id="IPR049900">
    <property type="entry name" value="PKS_mFAS_DH"/>
</dbReference>
<dbReference type="Pfam" id="PF00109">
    <property type="entry name" value="ketoacyl-synt"/>
    <property type="match status" value="1"/>
</dbReference>
<dbReference type="InterPro" id="IPR016036">
    <property type="entry name" value="Malonyl_transacylase_ACP-bd"/>
</dbReference>
<evidence type="ECO:0000256" key="3">
    <source>
        <dbReference type="ARBA" id="ARBA00022679"/>
    </source>
</evidence>
<dbReference type="SUPFAM" id="SSF53901">
    <property type="entry name" value="Thiolase-like"/>
    <property type="match status" value="1"/>
</dbReference>
<dbReference type="InterPro" id="IPR018201">
    <property type="entry name" value="Ketoacyl_synth_AS"/>
</dbReference>
<dbReference type="InterPro" id="IPR036291">
    <property type="entry name" value="NAD(P)-bd_dom_sf"/>
</dbReference>
<dbReference type="Gene3D" id="3.40.366.10">
    <property type="entry name" value="Malonyl-Coenzyme A Acyl Carrier Protein, domain 2"/>
    <property type="match status" value="1"/>
</dbReference>
<dbReference type="PANTHER" id="PTHR43074">
    <property type="entry name" value="OMEGA-3 POLYUNSATURATED FATTY ACID SYNTHASE PFAB-RELATED"/>
    <property type="match status" value="1"/>
</dbReference>
<feature type="domain" description="Carrier" evidence="6">
    <location>
        <begin position="1395"/>
        <end position="1475"/>
    </location>
</feature>
<dbReference type="InterPro" id="IPR020841">
    <property type="entry name" value="PKS_Beta-ketoAc_synthase_dom"/>
</dbReference>
<dbReference type="Proteomes" id="UP000465360">
    <property type="component" value="Unassembled WGS sequence"/>
</dbReference>
<dbReference type="SMART" id="SM00827">
    <property type="entry name" value="PKS_AT"/>
    <property type="match status" value="1"/>
</dbReference>
<dbReference type="InterPro" id="IPR013968">
    <property type="entry name" value="PKS_KR"/>
</dbReference>
<dbReference type="InterPro" id="IPR001227">
    <property type="entry name" value="Ac_transferase_dom_sf"/>
</dbReference>
<evidence type="ECO:0000256" key="5">
    <source>
        <dbReference type="SAM" id="MobiDB-lite"/>
    </source>
</evidence>
<dbReference type="InterPro" id="IPR036736">
    <property type="entry name" value="ACP-like_sf"/>
</dbReference>
<dbReference type="InterPro" id="IPR042104">
    <property type="entry name" value="PKS_dehydratase_sf"/>
</dbReference>
<dbReference type="InterPro" id="IPR014030">
    <property type="entry name" value="Ketoacyl_synth_N"/>
</dbReference>